<protein>
    <submittedName>
        <fullName evidence="3">Uncharacterized protein</fullName>
    </submittedName>
</protein>
<evidence type="ECO:0000256" key="1">
    <source>
        <dbReference type="SAM" id="Coils"/>
    </source>
</evidence>
<dbReference type="EMBL" id="CP049811">
    <property type="protein sequence ID" value="QIK41931.1"/>
    <property type="molecule type" value="Genomic_DNA"/>
</dbReference>
<keyword evidence="4" id="KW-1185">Reference proteome</keyword>
<keyword evidence="2" id="KW-1133">Transmembrane helix</keyword>
<dbReference type="AlphaFoldDB" id="A0A6G7VPI8"/>
<dbReference type="RefSeq" id="WP_166193656.1">
    <property type="nucleotide sequence ID" value="NZ_CP049811.1"/>
</dbReference>
<evidence type="ECO:0000256" key="2">
    <source>
        <dbReference type="SAM" id="Phobius"/>
    </source>
</evidence>
<gene>
    <name evidence="3" type="ORF">G8E03_14870</name>
</gene>
<keyword evidence="2" id="KW-0812">Transmembrane</keyword>
<feature type="coiled-coil region" evidence="1">
    <location>
        <begin position="74"/>
        <end position="108"/>
    </location>
</feature>
<dbReference type="KEGG" id="mon:G8E03_14870"/>
<name>A0A6G7VPI8_9RHOB</name>
<feature type="transmembrane region" description="Helical" evidence="2">
    <location>
        <begin position="6"/>
        <end position="28"/>
    </location>
</feature>
<evidence type="ECO:0000313" key="4">
    <source>
        <dbReference type="Proteomes" id="UP000500791"/>
    </source>
</evidence>
<proteinExistence type="predicted"/>
<keyword evidence="2" id="KW-0472">Membrane</keyword>
<evidence type="ECO:0000313" key="3">
    <source>
        <dbReference type="EMBL" id="QIK41931.1"/>
    </source>
</evidence>
<reference evidence="3 4" key="1">
    <citation type="submission" date="2020-03" db="EMBL/GenBank/DDBJ databases">
        <title>Complete genome sequence of Monaibacterium sp. ALG8 with diverse plasmids.</title>
        <authorList>
            <person name="Sun C."/>
        </authorList>
    </citation>
    <scope>NUCLEOTIDE SEQUENCE [LARGE SCALE GENOMIC DNA]</scope>
    <source>
        <strain evidence="3 4">ALG8</strain>
    </source>
</reference>
<organism evidence="3 4">
    <name type="scientific">Pontivivens nitratireducens</name>
    <dbReference type="NCBI Taxonomy" id="2758038"/>
    <lineage>
        <taxon>Bacteria</taxon>
        <taxon>Pseudomonadati</taxon>
        <taxon>Pseudomonadota</taxon>
        <taxon>Alphaproteobacteria</taxon>
        <taxon>Rhodobacterales</taxon>
        <taxon>Paracoccaceae</taxon>
        <taxon>Pontivivens</taxon>
    </lineage>
</organism>
<dbReference type="Proteomes" id="UP000500791">
    <property type="component" value="Chromosome"/>
</dbReference>
<accession>A0A6G7VPI8</accession>
<keyword evidence="1" id="KW-0175">Coiled coil</keyword>
<sequence length="121" mass="13036">MTRSELVIAMTVALLGAVVLGWILRWIYGGMARAGTAKVETVDDMTARLAQAEEGQATIAAQLAATDQSLRGQLREKQAELDAAMDGLRTARQQISDWQAAYEAEKARADAKSDNQDSPQG</sequence>